<dbReference type="PANTHER" id="PTHR43133:SF59">
    <property type="entry name" value="ECF RNA POLYMERASE SIGMA FACTOR SIGR"/>
    <property type="match status" value="1"/>
</dbReference>
<feature type="domain" description="RNA polymerase sigma factor 70 region 4 type 2" evidence="7">
    <location>
        <begin position="131"/>
        <end position="182"/>
    </location>
</feature>
<dbReference type="InterPro" id="IPR013249">
    <property type="entry name" value="RNA_pol_sigma70_r4_t2"/>
</dbReference>
<evidence type="ECO:0000256" key="2">
    <source>
        <dbReference type="ARBA" id="ARBA00023015"/>
    </source>
</evidence>
<keyword evidence="2" id="KW-0805">Transcription regulation</keyword>
<dbReference type="CDD" id="cd06171">
    <property type="entry name" value="Sigma70_r4"/>
    <property type="match status" value="1"/>
</dbReference>
<dbReference type="KEGG" id="mpof:MPOR_05110"/>
<dbReference type="InterPro" id="IPR013325">
    <property type="entry name" value="RNA_pol_sigma_r2"/>
</dbReference>
<organism evidence="8 9">
    <name type="scientific">Mycolicibacterium poriferae</name>
    <dbReference type="NCBI Taxonomy" id="39694"/>
    <lineage>
        <taxon>Bacteria</taxon>
        <taxon>Bacillati</taxon>
        <taxon>Actinomycetota</taxon>
        <taxon>Actinomycetes</taxon>
        <taxon>Mycobacteriales</taxon>
        <taxon>Mycobacteriaceae</taxon>
        <taxon>Mycolicibacterium</taxon>
    </lineage>
</organism>
<keyword evidence="4" id="KW-0238">DNA-binding</keyword>
<dbReference type="SUPFAM" id="SSF88659">
    <property type="entry name" value="Sigma3 and sigma4 domains of RNA polymerase sigma factors"/>
    <property type="match status" value="1"/>
</dbReference>
<dbReference type="Pfam" id="PF04542">
    <property type="entry name" value="Sigma70_r2"/>
    <property type="match status" value="1"/>
</dbReference>
<dbReference type="GO" id="GO:0016987">
    <property type="term" value="F:sigma factor activity"/>
    <property type="evidence" value="ECO:0007669"/>
    <property type="project" value="UniProtKB-KW"/>
</dbReference>
<evidence type="ECO:0000313" key="9">
    <source>
        <dbReference type="Proteomes" id="UP000466785"/>
    </source>
</evidence>
<evidence type="ECO:0000259" key="6">
    <source>
        <dbReference type="Pfam" id="PF04542"/>
    </source>
</evidence>
<keyword evidence="9" id="KW-1185">Reference proteome</keyword>
<sequence length="203" mass="22859">MTVTYLPTATTPDPDLAARFAREVEPLRDVLTRRARRLTRCEADAEDLVQDTLLRAYTGFHTFEAGTNLKAWLFRCLYNRWISGYRAKQARVAEVLTYSIDDRDLAATVSYLPGSGRSAETEILESLPDDDIKAAMRALPDGFAEVLYYADVEGYTYAETAEILAIPAGTVMSRVFRARKWLRLALAHRTRFRTESVTAPVVA</sequence>
<accession>A0A6N4V3H9</accession>
<keyword evidence="3" id="KW-0731">Sigma factor</keyword>
<evidence type="ECO:0000256" key="3">
    <source>
        <dbReference type="ARBA" id="ARBA00023082"/>
    </source>
</evidence>
<proteinExistence type="inferred from homology"/>
<dbReference type="InterPro" id="IPR036388">
    <property type="entry name" value="WH-like_DNA-bd_sf"/>
</dbReference>
<dbReference type="Gene3D" id="1.10.1740.10">
    <property type="match status" value="1"/>
</dbReference>
<dbReference type="AlphaFoldDB" id="A0A6N4V3H9"/>
<dbReference type="InterPro" id="IPR013324">
    <property type="entry name" value="RNA_pol_sigma_r3/r4-like"/>
</dbReference>
<gene>
    <name evidence="8" type="primary">rpoE_1</name>
    <name evidence="8" type="ORF">MPOR_05110</name>
</gene>
<dbReference type="RefSeq" id="WP_163672341.1">
    <property type="nucleotide sequence ID" value="NZ_AP022570.1"/>
</dbReference>
<dbReference type="NCBIfam" id="TIGR02937">
    <property type="entry name" value="sigma70-ECF"/>
    <property type="match status" value="1"/>
</dbReference>
<dbReference type="Gene3D" id="1.10.10.10">
    <property type="entry name" value="Winged helix-like DNA-binding domain superfamily/Winged helix DNA-binding domain"/>
    <property type="match status" value="1"/>
</dbReference>
<dbReference type="EMBL" id="AP022570">
    <property type="protein sequence ID" value="BBX49485.1"/>
    <property type="molecule type" value="Genomic_DNA"/>
</dbReference>
<evidence type="ECO:0000313" key="8">
    <source>
        <dbReference type="EMBL" id="BBX49485.1"/>
    </source>
</evidence>
<evidence type="ECO:0000256" key="4">
    <source>
        <dbReference type="ARBA" id="ARBA00023125"/>
    </source>
</evidence>
<dbReference type="InterPro" id="IPR014284">
    <property type="entry name" value="RNA_pol_sigma-70_dom"/>
</dbReference>
<reference evidence="8 9" key="1">
    <citation type="journal article" date="2019" name="Emerg. Microbes Infect.">
        <title>Comprehensive subspecies identification of 175 nontuberculous mycobacteria species based on 7547 genomic profiles.</title>
        <authorList>
            <person name="Matsumoto Y."/>
            <person name="Kinjo T."/>
            <person name="Motooka D."/>
            <person name="Nabeya D."/>
            <person name="Jung N."/>
            <person name="Uechi K."/>
            <person name="Horii T."/>
            <person name="Iida T."/>
            <person name="Fujita J."/>
            <person name="Nakamura S."/>
        </authorList>
    </citation>
    <scope>NUCLEOTIDE SEQUENCE [LARGE SCALE GENOMIC DNA]</scope>
    <source>
        <strain evidence="8 9">JCM 12603</strain>
    </source>
</reference>
<dbReference type="Proteomes" id="UP000466785">
    <property type="component" value="Chromosome"/>
</dbReference>
<dbReference type="SUPFAM" id="SSF88946">
    <property type="entry name" value="Sigma2 domain of RNA polymerase sigma factors"/>
    <property type="match status" value="1"/>
</dbReference>
<feature type="domain" description="RNA polymerase sigma-70 region 2" evidence="6">
    <location>
        <begin position="25"/>
        <end position="89"/>
    </location>
</feature>
<name>A0A6N4V3H9_9MYCO</name>
<evidence type="ECO:0000256" key="5">
    <source>
        <dbReference type="ARBA" id="ARBA00023163"/>
    </source>
</evidence>
<dbReference type="Pfam" id="PF08281">
    <property type="entry name" value="Sigma70_r4_2"/>
    <property type="match status" value="1"/>
</dbReference>
<dbReference type="InterPro" id="IPR007627">
    <property type="entry name" value="RNA_pol_sigma70_r2"/>
</dbReference>
<dbReference type="GO" id="GO:0003677">
    <property type="term" value="F:DNA binding"/>
    <property type="evidence" value="ECO:0007669"/>
    <property type="project" value="UniProtKB-KW"/>
</dbReference>
<protein>
    <submittedName>
        <fullName evidence="8">RNA polymerase sigma factor</fullName>
    </submittedName>
</protein>
<dbReference type="GO" id="GO:0006352">
    <property type="term" value="P:DNA-templated transcription initiation"/>
    <property type="evidence" value="ECO:0007669"/>
    <property type="project" value="InterPro"/>
</dbReference>
<comment type="similarity">
    <text evidence="1">Belongs to the sigma-70 factor family. ECF subfamily.</text>
</comment>
<keyword evidence="5" id="KW-0804">Transcription</keyword>
<dbReference type="PANTHER" id="PTHR43133">
    <property type="entry name" value="RNA POLYMERASE ECF-TYPE SIGMA FACTO"/>
    <property type="match status" value="1"/>
</dbReference>
<dbReference type="InterPro" id="IPR039425">
    <property type="entry name" value="RNA_pol_sigma-70-like"/>
</dbReference>
<evidence type="ECO:0000256" key="1">
    <source>
        <dbReference type="ARBA" id="ARBA00010641"/>
    </source>
</evidence>
<evidence type="ECO:0000259" key="7">
    <source>
        <dbReference type="Pfam" id="PF08281"/>
    </source>
</evidence>